<evidence type="ECO:0000256" key="3">
    <source>
        <dbReference type="ARBA" id="ARBA00022676"/>
    </source>
</evidence>
<gene>
    <name evidence="6" type="ORF">D3250_03945</name>
</gene>
<organism evidence="6 7">
    <name type="scientific">Nesterenkonia natronophila</name>
    <dbReference type="NCBI Taxonomy" id="2174932"/>
    <lineage>
        <taxon>Bacteria</taxon>
        <taxon>Bacillati</taxon>
        <taxon>Actinomycetota</taxon>
        <taxon>Actinomycetes</taxon>
        <taxon>Micrococcales</taxon>
        <taxon>Micrococcaceae</taxon>
        <taxon>Nesterenkonia</taxon>
    </lineage>
</organism>
<evidence type="ECO:0000256" key="2">
    <source>
        <dbReference type="ARBA" id="ARBA00006739"/>
    </source>
</evidence>
<dbReference type="Proteomes" id="UP000266615">
    <property type="component" value="Unassembled WGS sequence"/>
</dbReference>
<dbReference type="Gene3D" id="3.40.50.2000">
    <property type="entry name" value="Glycogen Phosphorylase B"/>
    <property type="match status" value="1"/>
</dbReference>
<evidence type="ECO:0000313" key="7">
    <source>
        <dbReference type="Proteomes" id="UP000266615"/>
    </source>
</evidence>
<keyword evidence="3" id="KW-0328">Glycosyltransferase</keyword>
<dbReference type="OrthoDB" id="7615426at2"/>
<comment type="similarity">
    <text evidence="2">Belongs to the glycosyltransferase 2 family.</text>
</comment>
<evidence type="ECO:0000259" key="5">
    <source>
        <dbReference type="Pfam" id="PF00535"/>
    </source>
</evidence>
<evidence type="ECO:0000256" key="4">
    <source>
        <dbReference type="ARBA" id="ARBA00022679"/>
    </source>
</evidence>
<keyword evidence="7" id="KW-1185">Reference proteome</keyword>
<dbReference type="CDD" id="cd04186">
    <property type="entry name" value="GT_2_like_c"/>
    <property type="match status" value="1"/>
</dbReference>
<comment type="caution">
    <text evidence="6">The sequence shown here is derived from an EMBL/GenBank/DDBJ whole genome shotgun (WGS) entry which is preliminary data.</text>
</comment>
<evidence type="ECO:0000313" key="6">
    <source>
        <dbReference type="EMBL" id="RJN32968.1"/>
    </source>
</evidence>
<name>A0A3A4F501_9MICC</name>
<dbReference type="EMBL" id="QYZP01000001">
    <property type="protein sequence ID" value="RJN32968.1"/>
    <property type="molecule type" value="Genomic_DNA"/>
</dbReference>
<reference evidence="6 7" key="1">
    <citation type="submission" date="2018-09" db="EMBL/GenBank/DDBJ databases">
        <title>Nesterenkonia natronophila sp. nov., an alkaliphilic actinobacteriume isolated from a soda lake, and emended description of the genus Nesterenkonia.</title>
        <authorList>
            <person name="Menes R.J."/>
            <person name="Iriarte A."/>
        </authorList>
    </citation>
    <scope>NUCLEOTIDE SEQUENCE [LARGE SCALE GENOMIC DNA]</scope>
    <source>
        <strain evidence="6 7">M8</strain>
    </source>
</reference>
<sequence>MSILKNANEYFRNAEYKKAANLYEQVGRVYPELSYTLAMNLHLALQRAKPGRTGQAPGDKYKLLNERFTVDVVIPVYNALDDVRHCLSALATEDDGFDVRVFVVDDGSREDTAAWLRDFCEANSSRFHLFVNKLNLGYTVTVNRGLRLSTADFVVTLNSDTRVTSGWLTALVRCMVSDDSIGIAGPLSNAASWQNVPELYEDTSFAINTLPTGFTPNDMAQCVRMASHRVYPRVPFVNGFCFMIARDVFEEVGFLDEETFPTGYGEENDFCLRAAEAGFTMAIADDAYVFHAKSKSFGHEKRKELAKRGGAALKAKHGAEMVNTKAGFIREMEELRSVRARVKSQMTTLVKRSIRATPSRPLKVLFCLPVSGGGGGVHSIVQETQGLRKLGVDATVGVPAKHRDKFLHAYRDIRDAEDLFLGVRAKDWSRVAANYDVMVGTIFTSMPLVREAVDAYPHVIPAYYVQDYEPFFYEPGSAKWAEARQSYELIPEAVLFAKTHWIRHKVLEEHGVYVHKVSPSIDHKTYTPVSSQTLQPAQRRKFVVSAMIRPKTPRRGAYRTMGILAQLEAQFADRLRIEVFGTPPEDNFFAEVKDGPSSYVAHGLLTRPEVAQVLQKSDLFIDLSDYQAFGRTALEAMATGAAAVVPQWGGGAEYSWSSACLKVDPFDPDTGRQVSDFVEKLAAARCGSVKKEATRVAQLFTVERAVLSEKNVFTHAFAKGWNGLIDAA</sequence>
<evidence type="ECO:0000256" key="1">
    <source>
        <dbReference type="ARBA" id="ARBA00004776"/>
    </source>
</evidence>
<protein>
    <submittedName>
        <fullName evidence="6">Glycosyltransferase</fullName>
    </submittedName>
</protein>
<keyword evidence="4 6" id="KW-0808">Transferase</keyword>
<dbReference type="InterPro" id="IPR001173">
    <property type="entry name" value="Glyco_trans_2-like"/>
</dbReference>
<dbReference type="PANTHER" id="PTHR43179:SF12">
    <property type="entry name" value="GALACTOFURANOSYLTRANSFERASE GLFT2"/>
    <property type="match status" value="1"/>
</dbReference>
<dbReference type="PANTHER" id="PTHR43179">
    <property type="entry name" value="RHAMNOSYLTRANSFERASE WBBL"/>
    <property type="match status" value="1"/>
</dbReference>
<feature type="domain" description="Glycosyltransferase 2-like" evidence="5">
    <location>
        <begin position="72"/>
        <end position="252"/>
    </location>
</feature>
<dbReference type="Gene3D" id="3.40.50.11090">
    <property type="match status" value="1"/>
</dbReference>
<dbReference type="RefSeq" id="WP_119902012.1">
    <property type="nucleotide sequence ID" value="NZ_QYZP01000001.1"/>
</dbReference>
<dbReference type="SUPFAM" id="SSF53448">
    <property type="entry name" value="Nucleotide-diphospho-sugar transferases"/>
    <property type="match status" value="1"/>
</dbReference>
<dbReference type="InterPro" id="IPR029044">
    <property type="entry name" value="Nucleotide-diphossugar_trans"/>
</dbReference>
<dbReference type="SUPFAM" id="SSF53756">
    <property type="entry name" value="UDP-Glycosyltransferase/glycogen phosphorylase"/>
    <property type="match status" value="1"/>
</dbReference>
<accession>A0A3A4F501</accession>
<proteinExistence type="inferred from homology"/>
<dbReference type="Gene3D" id="3.90.550.10">
    <property type="entry name" value="Spore Coat Polysaccharide Biosynthesis Protein SpsA, Chain A"/>
    <property type="match status" value="1"/>
</dbReference>
<dbReference type="Pfam" id="PF00535">
    <property type="entry name" value="Glycos_transf_2"/>
    <property type="match status" value="1"/>
</dbReference>
<dbReference type="GO" id="GO:0016757">
    <property type="term" value="F:glycosyltransferase activity"/>
    <property type="evidence" value="ECO:0007669"/>
    <property type="project" value="UniProtKB-KW"/>
</dbReference>
<dbReference type="AlphaFoldDB" id="A0A3A4F501"/>
<comment type="pathway">
    <text evidence="1">Cell wall biogenesis; cell wall polysaccharide biosynthesis.</text>
</comment>